<proteinExistence type="predicted"/>
<keyword evidence="2" id="KW-1003">Cell membrane</keyword>
<keyword evidence="4 7" id="KW-1133">Transmembrane helix</keyword>
<dbReference type="InterPro" id="IPR019476">
    <property type="entry name" value="T4SS_TraD_DNA-bd"/>
</dbReference>
<dbReference type="RefSeq" id="WP_341370339.1">
    <property type="nucleotide sequence ID" value="NZ_JBBPCO010000004.1"/>
</dbReference>
<evidence type="ECO:0000313" key="9">
    <source>
        <dbReference type="EMBL" id="MEK8089281.1"/>
    </source>
</evidence>
<evidence type="ECO:0000256" key="6">
    <source>
        <dbReference type="SAM" id="MobiDB-lite"/>
    </source>
</evidence>
<reference evidence="9 10" key="1">
    <citation type="submission" date="2024-04" db="EMBL/GenBank/DDBJ databases">
        <authorList>
            <person name="Abashina T."/>
            <person name="Shaikin A."/>
        </authorList>
    </citation>
    <scope>NUCLEOTIDE SEQUENCE [LARGE SCALE GENOMIC DNA]</scope>
    <source>
        <strain evidence="9 10">AAFK</strain>
    </source>
</reference>
<feature type="transmembrane region" description="Helical" evidence="7">
    <location>
        <begin position="21"/>
        <end position="39"/>
    </location>
</feature>
<keyword evidence="9" id="KW-0238">DNA-binding</keyword>
<dbReference type="SUPFAM" id="SSF52540">
    <property type="entry name" value="P-loop containing nucleoside triphosphate hydrolases"/>
    <property type="match status" value="1"/>
</dbReference>
<evidence type="ECO:0000256" key="2">
    <source>
        <dbReference type="ARBA" id="ARBA00022475"/>
    </source>
</evidence>
<feature type="domain" description="Type IV secretion system coupling protein TraD DNA-binding" evidence="8">
    <location>
        <begin position="162"/>
        <end position="523"/>
    </location>
</feature>
<gene>
    <name evidence="9" type="ORF">WOB96_05820</name>
</gene>
<feature type="compositionally biased region" description="Basic and acidic residues" evidence="6">
    <location>
        <begin position="727"/>
        <end position="741"/>
    </location>
</feature>
<dbReference type="Gene3D" id="3.40.50.300">
    <property type="entry name" value="P-loop containing nucleotide triphosphate hydrolases"/>
    <property type="match status" value="2"/>
</dbReference>
<dbReference type="PANTHER" id="PTHR37937:SF1">
    <property type="entry name" value="CONJUGATIVE TRANSFER: DNA TRANSPORT"/>
    <property type="match status" value="1"/>
</dbReference>
<feature type="region of interest" description="Disordered" evidence="6">
    <location>
        <begin position="591"/>
        <end position="633"/>
    </location>
</feature>
<dbReference type="CDD" id="cd01127">
    <property type="entry name" value="TrwB_TraG_TraD_VirD4"/>
    <property type="match status" value="1"/>
</dbReference>
<evidence type="ECO:0000259" key="8">
    <source>
        <dbReference type="Pfam" id="PF10412"/>
    </source>
</evidence>
<evidence type="ECO:0000256" key="1">
    <source>
        <dbReference type="ARBA" id="ARBA00004651"/>
    </source>
</evidence>
<name>A0ABU9D8H8_9PROT</name>
<dbReference type="PANTHER" id="PTHR37937">
    <property type="entry name" value="CONJUGATIVE TRANSFER: DNA TRANSPORT"/>
    <property type="match status" value="1"/>
</dbReference>
<evidence type="ECO:0000313" key="10">
    <source>
        <dbReference type="Proteomes" id="UP001446205"/>
    </source>
</evidence>
<dbReference type="Proteomes" id="UP001446205">
    <property type="component" value="Unassembled WGS sequence"/>
</dbReference>
<sequence>MSSAPIPHGTQTPQPMVGDGILAGALTAVAVTGAVYWAGWHVMPGLPDWAGMPAWRMLGGWATDLAGIHYPLIPTQPVGQGYPWSVIEQAARQQGLSWITPWTWLARVSAGLGIAAGAWVGWLASRPAPAIVRQAGRETTRRAKDVATEIRQEGQPDGVRLHPDLPISQARERQHLLALGQSGAGKTQILLPIMQQAISRGDRALVFDYKGDLTERLDGSLLAPWDARSLAWDIAMDCRNKQAARAMAEAMIRESSDPMWSNGARQILVAMLVSLQRERGTDWTWADLAEKTPKSFKELQNLVEKYNPEGQAAAEEPNKTVLGLRITLSTYLAPVFDLADAWGRHPANRRLSLVDWITNPDGGPKTLILQGNLEMPSLQRAYLQGVFRTLMSMVGSPRFPAEDHRIWMFLDEFLQIGKIDQLLPLLEVARGKGVRLILAAQDISRIRDIYGQDQASALSGVIGTMVMGRTIGESAQWCSDLLGDQRISRYTSSVSSPMGIGAAGQRTTSYTVETIPCMRPDEFGQLGQVTVAGKPASRALLYMGGQRAAILDWPRVALPTQRPAHHPADWTAPDWPHALEAAMAQIEGETGEVPAGTGETPDFAGASQAAESASTDQQASPPEAPSTSSQDRITITPLVGAGTRAQQMAGHEVADEASDPMQDAVLTIMVEHTAGGGAAHALELLHGVLDAVDETQTSGAPAGIGAPVVVEQQAPTTPQRPRWQRRRTSDHDHDHDHEQEG</sequence>
<keyword evidence="5 7" id="KW-0472">Membrane</keyword>
<dbReference type="InterPro" id="IPR051539">
    <property type="entry name" value="T4SS-coupling_protein"/>
</dbReference>
<feature type="compositionally biased region" description="Low complexity" evidence="6">
    <location>
        <begin position="712"/>
        <end position="721"/>
    </location>
</feature>
<keyword evidence="3 7" id="KW-0812">Transmembrane</keyword>
<comment type="caution">
    <text evidence="9">The sequence shown here is derived from an EMBL/GenBank/DDBJ whole genome shotgun (WGS) entry which is preliminary data.</text>
</comment>
<dbReference type="InterPro" id="IPR027417">
    <property type="entry name" value="P-loop_NTPase"/>
</dbReference>
<feature type="region of interest" description="Disordered" evidence="6">
    <location>
        <begin position="700"/>
        <end position="741"/>
    </location>
</feature>
<dbReference type="EMBL" id="JBBPCO010000004">
    <property type="protein sequence ID" value="MEK8089281.1"/>
    <property type="molecule type" value="Genomic_DNA"/>
</dbReference>
<protein>
    <submittedName>
        <fullName evidence="9">Type IV secretion system DNA-binding domain-containing protein</fullName>
    </submittedName>
</protein>
<dbReference type="Pfam" id="PF10412">
    <property type="entry name" value="TrwB_AAD_bind"/>
    <property type="match status" value="1"/>
</dbReference>
<accession>A0ABU9D8H8</accession>
<feature type="compositionally biased region" description="Polar residues" evidence="6">
    <location>
        <begin position="609"/>
        <end position="633"/>
    </location>
</feature>
<evidence type="ECO:0000256" key="3">
    <source>
        <dbReference type="ARBA" id="ARBA00022692"/>
    </source>
</evidence>
<evidence type="ECO:0000256" key="5">
    <source>
        <dbReference type="ARBA" id="ARBA00023136"/>
    </source>
</evidence>
<dbReference type="GO" id="GO:0003677">
    <property type="term" value="F:DNA binding"/>
    <property type="evidence" value="ECO:0007669"/>
    <property type="project" value="UniProtKB-KW"/>
</dbReference>
<evidence type="ECO:0000256" key="7">
    <source>
        <dbReference type="SAM" id="Phobius"/>
    </source>
</evidence>
<evidence type="ECO:0000256" key="4">
    <source>
        <dbReference type="ARBA" id="ARBA00022989"/>
    </source>
</evidence>
<comment type="subcellular location">
    <subcellularLocation>
        <location evidence="1">Cell membrane</location>
        <topology evidence="1">Multi-pass membrane protein</topology>
    </subcellularLocation>
</comment>
<keyword evidence="10" id="KW-1185">Reference proteome</keyword>
<organism evidence="9 10">
    <name type="scientific">Thermithiobacillus plumbiphilus</name>
    <dbReference type="NCBI Taxonomy" id="1729899"/>
    <lineage>
        <taxon>Bacteria</taxon>
        <taxon>Pseudomonadati</taxon>
        <taxon>Pseudomonadota</taxon>
        <taxon>Acidithiobacillia</taxon>
        <taxon>Acidithiobacillales</taxon>
        <taxon>Thermithiobacillaceae</taxon>
        <taxon>Thermithiobacillus</taxon>
    </lineage>
</organism>